<keyword evidence="10 11" id="KW-0961">Cell wall biogenesis/degradation</keyword>
<dbReference type="InterPro" id="IPR001264">
    <property type="entry name" value="Glyco_trans_51"/>
</dbReference>
<dbReference type="Proteomes" id="UP000593594">
    <property type="component" value="Chromosome"/>
</dbReference>
<dbReference type="Gene3D" id="1.10.3810.10">
    <property type="entry name" value="Biosynthetic peptidoglycan transglycosylase-like"/>
    <property type="match status" value="1"/>
</dbReference>
<keyword evidence="2 11" id="KW-0997">Cell inner membrane</keyword>
<evidence type="ECO:0000313" key="13">
    <source>
        <dbReference type="EMBL" id="QPC43147.1"/>
    </source>
</evidence>
<keyword evidence="5 11" id="KW-0812">Transmembrane</keyword>
<dbReference type="SUPFAM" id="SSF53955">
    <property type="entry name" value="Lysozyme-like"/>
    <property type="match status" value="1"/>
</dbReference>
<comment type="similarity">
    <text evidence="11">Belongs to the glycosyltransferase 51 family.</text>
</comment>
<evidence type="ECO:0000256" key="4">
    <source>
        <dbReference type="ARBA" id="ARBA00022679"/>
    </source>
</evidence>
<keyword evidence="6 11" id="KW-0133">Cell shape</keyword>
<keyword evidence="7 11" id="KW-0573">Peptidoglycan synthesis</keyword>
<dbReference type="PANTHER" id="PTHR30400:SF0">
    <property type="entry name" value="BIOSYNTHETIC PEPTIDOGLYCAN TRANSGLYCOSYLASE"/>
    <property type="match status" value="1"/>
</dbReference>
<dbReference type="RefSeq" id="WP_213160508.1">
    <property type="nucleotide sequence ID" value="NZ_CP058214.1"/>
</dbReference>
<evidence type="ECO:0000256" key="2">
    <source>
        <dbReference type="ARBA" id="ARBA00022519"/>
    </source>
</evidence>
<dbReference type="GO" id="GO:0016763">
    <property type="term" value="F:pentosyltransferase activity"/>
    <property type="evidence" value="ECO:0007669"/>
    <property type="project" value="InterPro"/>
</dbReference>
<feature type="domain" description="Glycosyl transferase family 51" evidence="12">
    <location>
        <begin position="53"/>
        <end position="221"/>
    </location>
</feature>
<keyword evidence="8 11" id="KW-1133">Transmembrane helix</keyword>
<evidence type="ECO:0000256" key="9">
    <source>
        <dbReference type="ARBA" id="ARBA00023136"/>
    </source>
</evidence>
<dbReference type="KEGG" id="kmn:HW532_10860"/>
<dbReference type="GO" id="GO:0008955">
    <property type="term" value="F:peptidoglycan glycosyltransferase activity"/>
    <property type="evidence" value="ECO:0007669"/>
    <property type="project" value="UniProtKB-UniRule"/>
</dbReference>
<dbReference type="UniPathway" id="UPA00219"/>
<evidence type="ECO:0000256" key="3">
    <source>
        <dbReference type="ARBA" id="ARBA00022676"/>
    </source>
</evidence>
<feature type="transmembrane region" description="Helical" evidence="11">
    <location>
        <begin position="12"/>
        <end position="37"/>
    </location>
</feature>
<keyword evidence="1 11" id="KW-1003">Cell membrane</keyword>
<dbReference type="InterPro" id="IPR023346">
    <property type="entry name" value="Lysozyme-like_dom_sf"/>
</dbReference>
<keyword evidence="9 11" id="KW-0472">Membrane</keyword>
<dbReference type="AlphaFoldDB" id="A0A7S8C4G4"/>
<dbReference type="Pfam" id="PF00912">
    <property type="entry name" value="Transgly"/>
    <property type="match status" value="1"/>
</dbReference>
<dbReference type="EMBL" id="CP058214">
    <property type="protein sequence ID" value="QPC43147.1"/>
    <property type="molecule type" value="Genomic_DNA"/>
</dbReference>
<comment type="pathway">
    <text evidence="11">Cell wall biogenesis; peptidoglycan biosynthesis.</text>
</comment>
<name>A0A7S8C4G4_9HYPH</name>
<keyword evidence="14" id="KW-1185">Reference proteome</keyword>
<accession>A0A7S8C4G4</accession>
<gene>
    <name evidence="11 13" type="primary">mtgA</name>
    <name evidence="13" type="ORF">HW532_10860</name>
</gene>
<dbReference type="InterPro" id="IPR036950">
    <property type="entry name" value="PBP_transglycosylase"/>
</dbReference>
<evidence type="ECO:0000256" key="8">
    <source>
        <dbReference type="ARBA" id="ARBA00022989"/>
    </source>
</evidence>
<comment type="catalytic activity">
    <reaction evidence="11">
        <text>[GlcNAc-(1-&gt;4)-Mur2Ac(oyl-L-Ala-gamma-D-Glu-L-Lys-D-Ala-D-Ala)](n)-di-trans,octa-cis-undecaprenyl diphosphate + beta-D-GlcNAc-(1-&gt;4)-Mur2Ac(oyl-L-Ala-gamma-D-Glu-L-Lys-D-Ala-D-Ala)-di-trans,octa-cis-undecaprenyl diphosphate = [GlcNAc-(1-&gt;4)-Mur2Ac(oyl-L-Ala-gamma-D-Glu-L-Lys-D-Ala-D-Ala)](n+1)-di-trans,octa-cis-undecaprenyl diphosphate + di-trans,octa-cis-undecaprenyl diphosphate + H(+)</text>
        <dbReference type="Rhea" id="RHEA:23708"/>
        <dbReference type="Rhea" id="RHEA-COMP:9602"/>
        <dbReference type="Rhea" id="RHEA-COMP:9603"/>
        <dbReference type="ChEBI" id="CHEBI:15378"/>
        <dbReference type="ChEBI" id="CHEBI:58405"/>
        <dbReference type="ChEBI" id="CHEBI:60033"/>
        <dbReference type="ChEBI" id="CHEBI:78435"/>
        <dbReference type="EC" id="2.4.99.28"/>
    </reaction>
</comment>
<evidence type="ECO:0000313" key="14">
    <source>
        <dbReference type="Proteomes" id="UP000593594"/>
    </source>
</evidence>
<evidence type="ECO:0000256" key="6">
    <source>
        <dbReference type="ARBA" id="ARBA00022960"/>
    </source>
</evidence>
<comment type="subcellular location">
    <subcellularLocation>
        <location evidence="11">Cell inner membrane</location>
        <topology evidence="11">Single-pass membrane protein</topology>
    </subcellularLocation>
</comment>
<dbReference type="GO" id="GO:0005886">
    <property type="term" value="C:plasma membrane"/>
    <property type="evidence" value="ECO:0007669"/>
    <property type="project" value="UniProtKB-SubCell"/>
</dbReference>
<sequence length="233" mass="25643">MTGKERRGGRRLARRIVSALAVVMALPFVLTVLYAAVPPPVSMLMILNALGGRGIEKDWVRLDDIAPALPRAVLASEDARFCEHNGVDWRAVRTVVEDALDNPGEAPRGASTIAMQTAKNLYLWPGRSYLRKALEIPLAYWIDLVWPKRRQIEIYLNIAEWGPGLYGAQAAARHHFGKPASALTRREAALLAAVLPAPLERNAGRPGPVTRRIASRIVRRMAGMDPYLACLSP</sequence>
<dbReference type="InterPro" id="IPR011812">
    <property type="entry name" value="Pep_trsgly"/>
</dbReference>
<evidence type="ECO:0000259" key="12">
    <source>
        <dbReference type="Pfam" id="PF00912"/>
    </source>
</evidence>
<proteinExistence type="inferred from homology"/>
<dbReference type="PANTHER" id="PTHR30400">
    <property type="entry name" value="MONOFUNCTIONAL BIOSYNTHETIC PEPTIDOGLYCAN TRANSGLYCOSYLASE"/>
    <property type="match status" value="1"/>
</dbReference>
<dbReference type="GO" id="GO:0009252">
    <property type="term" value="P:peptidoglycan biosynthetic process"/>
    <property type="evidence" value="ECO:0007669"/>
    <property type="project" value="UniProtKB-UniRule"/>
</dbReference>
<reference evidence="13 14" key="1">
    <citation type="submission" date="2020-06" db="EMBL/GenBank/DDBJ databases">
        <title>Genome sequence of 2 isolates from Red Sea Mangroves.</title>
        <authorList>
            <person name="Sefrji F."/>
            <person name="Michoud G."/>
            <person name="Merlino G."/>
            <person name="Daffonchio D."/>
        </authorList>
    </citation>
    <scope>NUCLEOTIDE SEQUENCE [LARGE SCALE GENOMIC DNA]</scope>
    <source>
        <strain evidence="13 14">R1DC25</strain>
    </source>
</reference>
<dbReference type="GO" id="GO:0009274">
    <property type="term" value="C:peptidoglycan-based cell wall"/>
    <property type="evidence" value="ECO:0007669"/>
    <property type="project" value="InterPro"/>
</dbReference>
<evidence type="ECO:0000256" key="5">
    <source>
        <dbReference type="ARBA" id="ARBA00022692"/>
    </source>
</evidence>
<dbReference type="GO" id="GO:0071555">
    <property type="term" value="P:cell wall organization"/>
    <property type="evidence" value="ECO:0007669"/>
    <property type="project" value="UniProtKB-KW"/>
</dbReference>
<dbReference type="GO" id="GO:0008360">
    <property type="term" value="P:regulation of cell shape"/>
    <property type="evidence" value="ECO:0007669"/>
    <property type="project" value="UniProtKB-KW"/>
</dbReference>
<evidence type="ECO:0000256" key="10">
    <source>
        <dbReference type="ARBA" id="ARBA00023316"/>
    </source>
</evidence>
<evidence type="ECO:0000256" key="1">
    <source>
        <dbReference type="ARBA" id="ARBA00022475"/>
    </source>
</evidence>
<dbReference type="NCBIfam" id="TIGR02070">
    <property type="entry name" value="mono_pep_trsgly"/>
    <property type="match status" value="1"/>
</dbReference>
<protein>
    <recommendedName>
        <fullName evidence="11">Biosynthetic peptidoglycan transglycosylase</fullName>
        <ecNumber evidence="11">2.4.99.28</ecNumber>
    </recommendedName>
    <alternativeName>
        <fullName evidence="11">Glycan polymerase</fullName>
    </alternativeName>
    <alternativeName>
        <fullName evidence="11">Peptidoglycan glycosyltransferase MtgA</fullName>
        <shortName evidence="11">PGT</shortName>
    </alternativeName>
</protein>
<comment type="function">
    <text evidence="11">Peptidoglycan polymerase that catalyzes glycan chain elongation from lipid-linked precursors.</text>
</comment>
<dbReference type="EC" id="2.4.99.28" evidence="11"/>
<evidence type="ECO:0000256" key="11">
    <source>
        <dbReference type="HAMAP-Rule" id="MF_00766"/>
    </source>
</evidence>
<organism evidence="13 14">
    <name type="scientific">Kaustia mangrovi</name>
    <dbReference type="NCBI Taxonomy" id="2593653"/>
    <lineage>
        <taxon>Bacteria</taxon>
        <taxon>Pseudomonadati</taxon>
        <taxon>Pseudomonadota</taxon>
        <taxon>Alphaproteobacteria</taxon>
        <taxon>Hyphomicrobiales</taxon>
        <taxon>Parvibaculaceae</taxon>
        <taxon>Kaustia</taxon>
    </lineage>
</organism>
<dbReference type="HAMAP" id="MF_00766">
    <property type="entry name" value="PGT_MtgA"/>
    <property type="match status" value="1"/>
</dbReference>
<keyword evidence="4 11" id="KW-0808">Transferase</keyword>
<evidence type="ECO:0000256" key="7">
    <source>
        <dbReference type="ARBA" id="ARBA00022984"/>
    </source>
</evidence>
<keyword evidence="3 11" id="KW-0328">Glycosyltransferase</keyword>